<feature type="region of interest" description="Disordered" evidence="1">
    <location>
        <begin position="36"/>
        <end position="259"/>
    </location>
</feature>
<accession>A0ABN8B0B0</accession>
<dbReference type="EMBL" id="OU963913">
    <property type="protein sequence ID" value="CAH0402243.1"/>
    <property type="molecule type" value="Genomic_DNA"/>
</dbReference>
<feature type="compositionally biased region" description="Low complexity" evidence="1">
    <location>
        <begin position="57"/>
        <end position="73"/>
    </location>
</feature>
<organism evidence="2 3">
    <name type="scientific">Chilo suppressalis</name>
    <name type="common">Asiatic rice borer moth</name>
    <dbReference type="NCBI Taxonomy" id="168631"/>
    <lineage>
        <taxon>Eukaryota</taxon>
        <taxon>Metazoa</taxon>
        <taxon>Ecdysozoa</taxon>
        <taxon>Arthropoda</taxon>
        <taxon>Hexapoda</taxon>
        <taxon>Insecta</taxon>
        <taxon>Pterygota</taxon>
        <taxon>Neoptera</taxon>
        <taxon>Endopterygota</taxon>
        <taxon>Lepidoptera</taxon>
        <taxon>Glossata</taxon>
        <taxon>Ditrysia</taxon>
        <taxon>Pyraloidea</taxon>
        <taxon>Crambidae</taxon>
        <taxon>Crambinae</taxon>
        <taxon>Chilo</taxon>
    </lineage>
</organism>
<feature type="compositionally biased region" description="Low complexity" evidence="1">
    <location>
        <begin position="161"/>
        <end position="171"/>
    </location>
</feature>
<evidence type="ECO:0000256" key="1">
    <source>
        <dbReference type="SAM" id="MobiDB-lite"/>
    </source>
</evidence>
<proteinExistence type="predicted"/>
<reference evidence="2" key="1">
    <citation type="submission" date="2021-12" db="EMBL/GenBank/DDBJ databases">
        <authorList>
            <person name="King R."/>
        </authorList>
    </citation>
    <scope>NUCLEOTIDE SEQUENCE</scope>
</reference>
<evidence type="ECO:0000313" key="2">
    <source>
        <dbReference type="EMBL" id="CAH0402243.1"/>
    </source>
</evidence>
<keyword evidence="3" id="KW-1185">Reference proteome</keyword>
<gene>
    <name evidence="2" type="ORF">CHILSU_LOCUS5486</name>
</gene>
<name>A0ABN8B0B0_CHISP</name>
<evidence type="ECO:0000313" key="3">
    <source>
        <dbReference type="Proteomes" id="UP001153292"/>
    </source>
</evidence>
<feature type="compositionally biased region" description="Basic and acidic residues" evidence="1">
    <location>
        <begin position="77"/>
        <end position="94"/>
    </location>
</feature>
<dbReference type="Proteomes" id="UP001153292">
    <property type="component" value="Chromosome 20"/>
</dbReference>
<feature type="compositionally biased region" description="Low complexity" evidence="1">
    <location>
        <begin position="185"/>
        <end position="214"/>
    </location>
</feature>
<sequence>MMRPRCLSLRCLRDREMLERIAAVAPQLMEISEYLARARDPEPASTLRTPPRRRSPSPRASPQSRRPPSAPATFCHRWPDYREDSEEEVGHERAPSCPPYSESPLPGDSSPSAGHPPSRRPATAPAGSRHRVRQVILPAEPEEPAGPRRAASYSPSAGAGRRPSLLPRSPSCSAGAQGPSRALGTPGASSSSSTSSSHPSTSSAASTSGSSASSKFNLEVQEQGRAPRLGLLARLPPPTLRRPSRRHIGRIRTIGTAVE</sequence>
<protein>
    <submittedName>
        <fullName evidence="2">Uncharacterized protein</fullName>
    </submittedName>
</protein>
<feature type="compositionally biased region" description="Low complexity" evidence="1">
    <location>
        <begin position="224"/>
        <end position="234"/>
    </location>
</feature>